<dbReference type="InParanoid" id="A0A5J5EG25"/>
<proteinExistence type="predicted"/>
<dbReference type="AlphaFoldDB" id="A0A5J5EG25"/>
<sequence length="156" mass="17592">MCVTAPELPLYPSTPPQETSIARYQIPISHVSQPQINASIPSQFARFFHVFNTLEEILRQLDEHLSRFAFWQALHRILNFLDIVVVRGRVSACSEFVGVNNQAHQASGLTLPLLCLIVIQRIDHHFLCRIDAESIFHILPSLISTLLGESISSHAK</sequence>
<dbReference type="Proteomes" id="UP000326924">
    <property type="component" value="Unassembled WGS sequence"/>
</dbReference>
<gene>
    <name evidence="1" type="ORF">FN846DRAFT_973008</name>
</gene>
<evidence type="ECO:0000313" key="2">
    <source>
        <dbReference type="Proteomes" id="UP000326924"/>
    </source>
</evidence>
<name>A0A5J5EG25_9PEZI</name>
<comment type="caution">
    <text evidence="1">The sequence shown here is derived from an EMBL/GenBank/DDBJ whole genome shotgun (WGS) entry which is preliminary data.</text>
</comment>
<keyword evidence="2" id="KW-1185">Reference proteome</keyword>
<reference evidence="1 2" key="1">
    <citation type="submission" date="2019-09" db="EMBL/GenBank/DDBJ databases">
        <title>Draft genome of the ectomycorrhizal ascomycete Sphaerosporella brunnea.</title>
        <authorList>
            <consortium name="DOE Joint Genome Institute"/>
            <person name="Benucci G.M."/>
            <person name="Marozzi G."/>
            <person name="Antonielli L."/>
            <person name="Sanchez S."/>
            <person name="Marco P."/>
            <person name="Wang X."/>
            <person name="Falini L.B."/>
            <person name="Barry K."/>
            <person name="Haridas S."/>
            <person name="Lipzen A."/>
            <person name="Labutti K."/>
            <person name="Grigoriev I.V."/>
            <person name="Murat C."/>
            <person name="Martin F."/>
            <person name="Albertini E."/>
            <person name="Donnini D."/>
            <person name="Bonito G."/>
        </authorList>
    </citation>
    <scope>NUCLEOTIDE SEQUENCE [LARGE SCALE GENOMIC DNA]</scope>
    <source>
        <strain evidence="1 2">Sb_GMNB300</strain>
    </source>
</reference>
<accession>A0A5J5EG25</accession>
<dbReference type="EMBL" id="VXIS01000320">
    <property type="protein sequence ID" value="KAA8894662.1"/>
    <property type="molecule type" value="Genomic_DNA"/>
</dbReference>
<protein>
    <submittedName>
        <fullName evidence="1">Uncharacterized protein</fullName>
    </submittedName>
</protein>
<evidence type="ECO:0000313" key="1">
    <source>
        <dbReference type="EMBL" id="KAA8894662.1"/>
    </source>
</evidence>
<organism evidence="1 2">
    <name type="scientific">Sphaerosporella brunnea</name>
    <dbReference type="NCBI Taxonomy" id="1250544"/>
    <lineage>
        <taxon>Eukaryota</taxon>
        <taxon>Fungi</taxon>
        <taxon>Dikarya</taxon>
        <taxon>Ascomycota</taxon>
        <taxon>Pezizomycotina</taxon>
        <taxon>Pezizomycetes</taxon>
        <taxon>Pezizales</taxon>
        <taxon>Pyronemataceae</taxon>
        <taxon>Sphaerosporella</taxon>
    </lineage>
</organism>